<dbReference type="EMBL" id="JAVHJV010000007">
    <property type="protein sequence ID" value="KAK5941412.1"/>
    <property type="molecule type" value="Genomic_DNA"/>
</dbReference>
<evidence type="ECO:0000313" key="2">
    <source>
        <dbReference type="EMBL" id="KAK5941412.1"/>
    </source>
</evidence>
<dbReference type="RefSeq" id="XP_064729502.1">
    <property type="nucleotide sequence ID" value="XM_064875102.1"/>
</dbReference>
<feature type="compositionally biased region" description="Polar residues" evidence="1">
    <location>
        <begin position="61"/>
        <end position="70"/>
    </location>
</feature>
<comment type="caution">
    <text evidence="2">The sequence shown here is derived from an EMBL/GenBank/DDBJ whole genome shotgun (WGS) entry which is preliminary data.</text>
</comment>
<organism evidence="2 3">
    <name type="scientific">Knufia obscura</name>
    <dbReference type="NCBI Taxonomy" id="1635080"/>
    <lineage>
        <taxon>Eukaryota</taxon>
        <taxon>Fungi</taxon>
        <taxon>Dikarya</taxon>
        <taxon>Ascomycota</taxon>
        <taxon>Pezizomycotina</taxon>
        <taxon>Eurotiomycetes</taxon>
        <taxon>Chaetothyriomycetidae</taxon>
        <taxon>Chaetothyriales</taxon>
        <taxon>Trichomeriaceae</taxon>
        <taxon>Knufia</taxon>
    </lineage>
</organism>
<gene>
    <name evidence="2" type="ORF">PMZ80_006690</name>
</gene>
<feature type="compositionally biased region" description="Basic and acidic residues" evidence="1">
    <location>
        <begin position="7"/>
        <end position="19"/>
    </location>
</feature>
<feature type="region of interest" description="Disordered" evidence="1">
    <location>
        <begin position="1"/>
        <end position="83"/>
    </location>
</feature>
<name>A0ABR0RLE0_9EURO</name>
<dbReference type="GeneID" id="90000139"/>
<dbReference type="Proteomes" id="UP001334248">
    <property type="component" value="Unassembled WGS sequence"/>
</dbReference>
<evidence type="ECO:0000256" key="1">
    <source>
        <dbReference type="SAM" id="MobiDB-lite"/>
    </source>
</evidence>
<accession>A0ABR0RLE0</accession>
<feature type="compositionally biased region" description="Basic and acidic residues" evidence="1">
    <location>
        <begin position="50"/>
        <end position="59"/>
    </location>
</feature>
<proteinExistence type="predicted"/>
<feature type="region of interest" description="Disordered" evidence="1">
    <location>
        <begin position="118"/>
        <end position="166"/>
    </location>
</feature>
<sequence length="229" mass="25861">MRQVQNRRREDCQQPDRQPESVASKRARLGIEAAEQGPKNRNKPVPLQRTWEEEPKDSDSDAQSRSGSWSSHDRNGSTDRTVVVLNPSNLAACTENTQPTRILSISDWQSPQIDPLDNDHAPLFNLPEPDGPFRSTPSSISEKQHIGAPSNDSKARTTRRHAKKPRDLLSMFAKKPGHREAAQMKQIADYSKEHQAIHDWHDPESIDPLEKVPEAASEKYTARHSCIVQ</sequence>
<reference evidence="2 3" key="1">
    <citation type="journal article" date="2023" name="Res Sq">
        <title>Genomic and morphological characterization of Knufia obscura isolated from the Mars 2020 spacecraft assembly facility.</title>
        <authorList>
            <person name="Chander A.M."/>
            <person name="Teixeira M.M."/>
            <person name="Singh N.K."/>
            <person name="Williams M.P."/>
            <person name="Parker C.W."/>
            <person name="Leo P."/>
            <person name="Stajich J.E."/>
            <person name="Torok T."/>
            <person name="Tighe S."/>
            <person name="Mason C.E."/>
            <person name="Venkateswaran K."/>
        </authorList>
    </citation>
    <scope>NUCLEOTIDE SEQUENCE [LARGE SCALE GENOMIC DNA]</scope>
    <source>
        <strain evidence="2 3">CCFEE 5817</strain>
    </source>
</reference>
<protein>
    <submittedName>
        <fullName evidence="2">Uncharacterized protein</fullName>
    </submittedName>
</protein>
<evidence type="ECO:0000313" key="3">
    <source>
        <dbReference type="Proteomes" id="UP001334248"/>
    </source>
</evidence>
<keyword evidence="3" id="KW-1185">Reference proteome</keyword>